<accession>V4SIE8</accession>
<evidence type="ECO:0000256" key="1">
    <source>
        <dbReference type="ARBA" id="ARBA00005889"/>
    </source>
</evidence>
<dbReference type="STRING" id="85681.V4SIE8"/>
<dbReference type="Pfam" id="PF04434">
    <property type="entry name" value="SWIM"/>
    <property type="match status" value="1"/>
</dbReference>
<proteinExistence type="inferred from homology"/>
<protein>
    <recommendedName>
        <fullName evidence="6">Protein FAR1-RELATED SEQUENCE</fullName>
    </recommendedName>
</protein>
<dbReference type="InterPro" id="IPR007527">
    <property type="entry name" value="Znf_SWIM"/>
</dbReference>
<evidence type="ECO:0000256" key="4">
    <source>
        <dbReference type="ARBA" id="ARBA00022833"/>
    </source>
</evidence>
<evidence type="ECO:0000256" key="3">
    <source>
        <dbReference type="ARBA" id="ARBA00022771"/>
    </source>
</evidence>
<sequence length="223" mass="25906">MFQLTLKMEKQMYDIYTRENFYKFQDELWNSLLHVTKLVRENENCWVYNVVNQKDGVRNIFEVVHDKDSDIFPCTCMKFESEGILCIHILVLFNKLQICSMSHAYILKRWTKAAKLERVVDDDGLEINDCSDSSLSFRRNKLFQLASNVIDKVVFSEEASKIFTDALEGLLEKIKSVMSGCDSEGDSEKNSSVQQPDFDEPLQVRAKGSGKRLKRRNRKSKGH</sequence>
<dbReference type="Proteomes" id="UP000030687">
    <property type="component" value="Unassembled WGS sequence"/>
</dbReference>
<evidence type="ECO:0000313" key="9">
    <source>
        <dbReference type="EMBL" id="ESR36801.1"/>
    </source>
</evidence>
<evidence type="ECO:0000256" key="5">
    <source>
        <dbReference type="PROSITE-ProRule" id="PRU00325"/>
    </source>
</evidence>
<keyword evidence="3 5" id="KW-0863">Zinc-finger</keyword>
<dbReference type="GO" id="GO:0005634">
    <property type="term" value="C:nucleus"/>
    <property type="evidence" value="ECO:0007669"/>
    <property type="project" value="UniProtKB-SubCell"/>
</dbReference>
<dbReference type="AlphaFoldDB" id="V4SIE8"/>
<comment type="function">
    <text evidence="6">Putative transcription activator involved in regulating light control of development.</text>
</comment>
<dbReference type="PANTHER" id="PTHR31669">
    <property type="entry name" value="PROTEIN FAR1-RELATED SEQUENCE 10-RELATED"/>
    <property type="match status" value="1"/>
</dbReference>
<keyword evidence="4 6" id="KW-0862">Zinc</keyword>
<feature type="compositionally biased region" description="Basic residues" evidence="7">
    <location>
        <begin position="208"/>
        <end position="223"/>
    </location>
</feature>
<keyword evidence="10" id="KW-1185">Reference proteome</keyword>
<dbReference type="PROSITE" id="PS50966">
    <property type="entry name" value="ZF_SWIM"/>
    <property type="match status" value="1"/>
</dbReference>
<dbReference type="InParanoid" id="V4SIE8"/>
<comment type="similarity">
    <text evidence="1 6">Belongs to the FHY3/FAR1 family.</text>
</comment>
<feature type="domain" description="SWIM-type" evidence="8">
    <location>
        <begin position="61"/>
        <end position="97"/>
    </location>
</feature>
<organism evidence="9 10">
    <name type="scientific">Citrus clementina</name>
    <name type="common">Clementine</name>
    <name type="synonym">Citrus deliciosa x Citrus sinensis</name>
    <dbReference type="NCBI Taxonomy" id="85681"/>
    <lineage>
        <taxon>Eukaryota</taxon>
        <taxon>Viridiplantae</taxon>
        <taxon>Streptophyta</taxon>
        <taxon>Embryophyta</taxon>
        <taxon>Tracheophyta</taxon>
        <taxon>Spermatophyta</taxon>
        <taxon>Magnoliopsida</taxon>
        <taxon>eudicotyledons</taxon>
        <taxon>Gunneridae</taxon>
        <taxon>Pentapetalae</taxon>
        <taxon>rosids</taxon>
        <taxon>malvids</taxon>
        <taxon>Sapindales</taxon>
        <taxon>Rutaceae</taxon>
        <taxon>Aurantioideae</taxon>
        <taxon>Citrus</taxon>
    </lineage>
</organism>
<keyword evidence="6" id="KW-0539">Nucleus</keyword>
<keyword evidence="2 6" id="KW-0479">Metal-binding</keyword>
<comment type="subcellular location">
    <subcellularLocation>
        <location evidence="6">Nucleus</location>
    </subcellularLocation>
</comment>
<dbReference type="Gramene" id="ESR36801">
    <property type="protein sequence ID" value="ESR36801"/>
    <property type="gene ID" value="CICLE_v10030053mg"/>
</dbReference>
<dbReference type="EMBL" id="KI536978">
    <property type="protein sequence ID" value="ESR36801.1"/>
    <property type="molecule type" value="Genomic_DNA"/>
</dbReference>
<evidence type="ECO:0000256" key="6">
    <source>
        <dbReference type="RuleBase" id="RU367018"/>
    </source>
</evidence>
<dbReference type="GO" id="GO:0008270">
    <property type="term" value="F:zinc ion binding"/>
    <property type="evidence" value="ECO:0007669"/>
    <property type="project" value="UniProtKB-UniRule"/>
</dbReference>
<evidence type="ECO:0000259" key="8">
    <source>
        <dbReference type="PROSITE" id="PS50966"/>
    </source>
</evidence>
<dbReference type="OMA" id="RENENCW"/>
<evidence type="ECO:0000313" key="10">
    <source>
        <dbReference type="Proteomes" id="UP000030687"/>
    </source>
</evidence>
<dbReference type="InterPro" id="IPR006564">
    <property type="entry name" value="Znf_PMZ"/>
</dbReference>
<reference evidence="9 10" key="1">
    <citation type="submission" date="2013-10" db="EMBL/GenBank/DDBJ databases">
        <authorList>
            <consortium name="International Citrus Genome Consortium"/>
            <person name="Jenkins J."/>
            <person name="Schmutz J."/>
            <person name="Prochnik S."/>
            <person name="Rokhsar D."/>
            <person name="Gmitter F."/>
            <person name="Ollitrault P."/>
            <person name="Machado M."/>
            <person name="Talon M."/>
            <person name="Wincker P."/>
            <person name="Jaillon O."/>
            <person name="Morgante M."/>
        </authorList>
    </citation>
    <scope>NUCLEOTIDE SEQUENCE</scope>
    <source>
        <strain evidence="10">cv. Clemenules</strain>
    </source>
</reference>
<name>V4SIE8_CITCL</name>
<dbReference type="eggNOG" id="ENOG502SC27">
    <property type="taxonomic scope" value="Eukaryota"/>
</dbReference>
<gene>
    <name evidence="9" type="ORF">CICLE_v10030053mg</name>
</gene>
<dbReference type="PANTHER" id="PTHR31669:SF302">
    <property type="entry name" value="PROTEIN FAR1-RELATED SEQUENCE"/>
    <property type="match status" value="1"/>
</dbReference>
<evidence type="ECO:0000256" key="2">
    <source>
        <dbReference type="ARBA" id="ARBA00022723"/>
    </source>
</evidence>
<dbReference type="GO" id="GO:0006355">
    <property type="term" value="P:regulation of DNA-templated transcription"/>
    <property type="evidence" value="ECO:0007669"/>
    <property type="project" value="UniProtKB-UniRule"/>
</dbReference>
<dbReference type="InterPro" id="IPR031052">
    <property type="entry name" value="FHY3/FAR1"/>
</dbReference>
<dbReference type="SMART" id="SM00575">
    <property type="entry name" value="ZnF_PMZ"/>
    <property type="match status" value="1"/>
</dbReference>
<feature type="region of interest" description="Disordered" evidence="7">
    <location>
        <begin position="181"/>
        <end position="223"/>
    </location>
</feature>
<dbReference type="KEGG" id="cic:CICLE_v10030053mg"/>
<evidence type="ECO:0000256" key="7">
    <source>
        <dbReference type="SAM" id="MobiDB-lite"/>
    </source>
</evidence>